<organism evidence="1 2">
    <name type="scientific">Ornithorhynchus anatinus</name>
    <name type="common">Duckbill platypus</name>
    <dbReference type="NCBI Taxonomy" id="9258"/>
    <lineage>
        <taxon>Eukaryota</taxon>
        <taxon>Metazoa</taxon>
        <taxon>Chordata</taxon>
        <taxon>Craniata</taxon>
        <taxon>Vertebrata</taxon>
        <taxon>Euteleostomi</taxon>
        <taxon>Mammalia</taxon>
        <taxon>Monotremata</taxon>
        <taxon>Ornithorhynchidae</taxon>
        <taxon>Ornithorhynchus</taxon>
    </lineage>
</organism>
<dbReference type="PANTHER" id="PTHR15914:SF0">
    <property type="entry name" value="ALPHA-HEMOGLOBIN-STABILIZING PROTEIN"/>
    <property type="match status" value="1"/>
</dbReference>
<dbReference type="GO" id="GO:0006457">
    <property type="term" value="P:protein folding"/>
    <property type="evidence" value="ECO:0000318"/>
    <property type="project" value="GO_Central"/>
</dbReference>
<dbReference type="AlphaFoldDB" id="A0A6I8NND2"/>
<proteinExistence type="predicted"/>
<dbReference type="GO" id="GO:0005737">
    <property type="term" value="C:cytoplasm"/>
    <property type="evidence" value="ECO:0000318"/>
    <property type="project" value="GO_Central"/>
</dbReference>
<dbReference type="OMA" id="DWIKFYL"/>
<dbReference type="InterPro" id="IPR015317">
    <property type="entry name" value="A_Hb_stabilising_prot"/>
</dbReference>
<sequence>MAHLQLNRDLISSAMQEFHGLLKQQEFSSHIVIPLEAMETIVNDWVAFYISFYSPRLSGDAAEQSQAQEELQGELRTSAEPFLAKYSAFLNSLSAP</sequence>
<dbReference type="InterPro" id="IPR036468">
    <property type="entry name" value="AHSP_sf"/>
</dbReference>
<gene>
    <name evidence="1" type="primary">AHSP</name>
</gene>
<dbReference type="Gene3D" id="1.20.58.420">
    <property type="entry name" value="AHSP"/>
    <property type="match status" value="1"/>
</dbReference>
<dbReference type="Proteomes" id="UP000002279">
    <property type="component" value="Chromosome 2"/>
</dbReference>
<reference evidence="1 2" key="1">
    <citation type="journal article" date="2008" name="Nature">
        <title>Genome analysis of the platypus reveals unique signatures of evolution.</title>
        <authorList>
            <person name="Warren W.C."/>
            <person name="Hillier L.W."/>
            <person name="Marshall Graves J.A."/>
            <person name="Birney E."/>
            <person name="Ponting C.P."/>
            <person name="Grutzner F."/>
            <person name="Belov K."/>
            <person name="Miller W."/>
            <person name="Clarke L."/>
            <person name="Chinwalla A.T."/>
            <person name="Yang S.P."/>
            <person name="Heger A."/>
            <person name="Locke D.P."/>
            <person name="Miethke P."/>
            <person name="Waters P.D."/>
            <person name="Veyrunes F."/>
            <person name="Fulton L."/>
            <person name="Fulton B."/>
            <person name="Graves T."/>
            <person name="Wallis J."/>
            <person name="Puente X.S."/>
            <person name="Lopez-Otin C."/>
            <person name="Ordonez G.R."/>
            <person name="Eichler E.E."/>
            <person name="Chen L."/>
            <person name="Cheng Z."/>
            <person name="Deakin J.E."/>
            <person name="Alsop A."/>
            <person name="Thompson K."/>
            <person name="Kirby P."/>
            <person name="Papenfuss A.T."/>
            <person name="Wakefield M.J."/>
            <person name="Olender T."/>
            <person name="Lancet D."/>
            <person name="Huttley G.A."/>
            <person name="Smit A.F."/>
            <person name="Pask A."/>
            <person name="Temple-Smith P."/>
            <person name="Batzer M.A."/>
            <person name="Walker J.A."/>
            <person name="Konkel M.K."/>
            <person name="Harris R.S."/>
            <person name="Whittington C.M."/>
            <person name="Wong E.S."/>
            <person name="Gemmell N.J."/>
            <person name="Buschiazzo E."/>
            <person name="Vargas Jentzsch I.M."/>
            <person name="Merkel A."/>
            <person name="Schmitz J."/>
            <person name="Zemann A."/>
            <person name="Churakov G."/>
            <person name="Kriegs J.O."/>
            <person name="Brosius J."/>
            <person name="Murchison E.P."/>
            <person name="Sachidanandam R."/>
            <person name="Smith C."/>
            <person name="Hannon G.J."/>
            <person name="Tsend-Ayush E."/>
            <person name="McMillan D."/>
            <person name="Attenborough R."/>
            <person name="Rens W."/>
            <person name="Ferguson-Smith M."/>
            <person name="Lefevre C.M."/>
            <person name="Sharp J.A."/>
            <person name="Nicholas K.R."/>
            <person name="Ray D.A."/>
            <person name="Kube M."/>
            <person name="Reinhardt R."/>
            <person name="Pringle T.H."/>
            <person name="Taylor J."/>
            <person name="Jones R.C."/>
            <person name="Nixon B."/>
            <person name="Dacheux J.L."/>
            <person name="Niwa H."/>
            <person name="Sekita Y."/>
            <person name="Huang X."/>
            <person name="Stark A."/>
            <person name="Kheradpour P."/>
            <person name="Kellis M."/>
            <person name="Flicek P."/>
            <person name="Chen Y."/>
            <person name="Webber C."/>
            <person name="Hardison R."/>
            <person name="Nelson J."/>
            <person name="Hallsworth-Pepin K."/>
            <person name="Delehaunty K."/>
            <person name="Markovic C."/>
            <person name="Minx P."/>
            <person name="Feng Y."/>
            <person name="Kremitzki C."/>
            <person name="Mitreva M."/>
            <person name="Glasscock J."/>
            <person name="Wylie T."/>
            <person name="Wohldmann P."/>
            <person name="Thiru P."/>
            <person name="Nhan M.N."/>
            <person name="Pohl C.S."/>
            <person name="Smith S.M."/>
            <person name="Hou S."/>
            <person name="Nefedov M."/>
            <person name="de Jong P.J."/>
            <person name="Renfree M.B."/>
            <person name="Mardis E.R."/>
            <person name="Wilson R.K."/>
        </authorList>
    </citation>
    <scope>NUCLEOTIDE SEQUENCE [LARGE SCALE GENOMIC DNA]</scope>
    <source>
        <strain evidence="1 2">Glennie</strain>
    </source>
</reference>
<keyword evidence="2" id="KW-1185">Reference proteome</keyword>
<dbReference type="GeneTree" id="ENSGT00390000003648"/>
<reference evidence="1" key="2">
    <citation type="submission" date="2025-08" db="UniProtKB">
        <authorList>
            <consortium name="Ensembl"/>
        </authorList>
    </citation>
    <scope>IDENTIFICATION</scope>
    <source>
        <strain evidence="1">Glennie</strain>
    </source>
</reference>
<dbReference type="Pfam" id="PF09236">
    <property type="entry name" value="AHSP"/>
    <property type="match status" value="1"/>
</dbReference>
<accession>A0A6I8NND2</accession>
<dbReference type="OrthoDB" id="9827643at2759"/>
<evidence type="ECO:0000313" key="1">
    <source>
        <dbReference type="Ensembl" id="ENSOANP00000042173.1"/>
    </source>
</evidence>
<dbReference type="GO" id="GO:0030492">
    <property type="term" value="F:hemoglobin binding"/>
    <property type="evidence" value="ECO:0007669"/>
    <property type="project" value="InterPro"/>
</dbReference>
<dbReference type="InParanoid" id="A0A6I8NND2"/>
<dbReference type="Ensembl" id="ENSOANT00000063103.1">
    <property type="protein sequence ID" value="ENSOANP00000042173.1"/>
    <property type="gene ID" value="ENSOANG00000047718.1"/>
</dbReference>
<dbReference type="Bgee" id="ENSOANG00000047718">
    <property type="expression patterns" value="Expressed in cerebellum"/>
</dbReference>
<dbReference type="GO" id="GO:0030218">
    <property type="term" value="P:erythrocyte differentiation"/>
    <property type="evidence" value="ECO:0000318"/>
    <property type="project" value="GO_Central"/>
</dbReference>
<evidence type="ECO:0000313" key="2">
    <source>
        <dbReference type="Proteomes" id="UP000002279"/>
    </source>
</evidence>
<dbReference type="PANTHER" id="PTHR15914">
    <property type="entry name" value="ALPHA-HEMOGLOBIN-STABILIZING PROTEIN"/>
    <property type="match status" value="1"/>
</dbReference>
<name>A0A6I8NND2_ORNAN</name>
<dbReference type="FunCoup" id="A0A6I8NND2">
    <property type="interactions" value="7"/>
</dbReference>
<reference evidence="1" key="3">
    <citation type="submission" date="2025-09" db="UniProtKB">
        <authorList>
            <consortium name="Ensembl"/>
        </authorList>
    </citation>
    <scope>IDENTIFICATION</scope>
    <source>
        <strain evidence="1">Glennie</strain>
    </source>
</reference>
<dbReference type="SUPFAM" id="SSF109751">
    <property type="entry name" value="Alpha-hemoglobin stabilizing protein AHSP"/>
    <property type="match status" value="1"/>
</dbReference>
<protein>
    <submittedName>
        <fullName evidence="1">Alpha hemoglobin stabilizing protein</fullName>
    </submittedName>
</protein>
<dbReference type="GO" id="GO:0050821">
    <property type="term" value="P:protein stabilization"/>
    <property type="evidence" value="ECO:0000318"/>
    <property type="project" value="GO_Central"/>
</dbReference>